<name>A0A1I1NN38_9GAMM</name>
<dbReference type="OrthoDB" id="6091599at2"/>
<gene>
    <name evidence="1" type="ORF">SAMN02745724_03128</name>
</gene>
<accession>A0A1I1NN38</accession>
<sequence>MLFSNLLSNKLSQKFISVCNYMFQLRFFLNRLNESFVCWSKLKLKSLVSLVLLGAPVFIQAAIPIGPEFQVNSSISMHQKEGVVSSLKNGGYIIVWVGMPHGGNDHDIFAQRYKADGTKEGLEFLVNSDTADEQWSPSVTSLSNGGFIITWSKYRRSTDESDVFAQRYKSDGTADGNEFQVNTSTEGYQGSASVISLNNGDLIITWYSHTENNDSLFAQRYKADGLAYGTEFQISSATGGSQGIPTAIGLNNGGFALAWSENNSIYTQRYQTDGSLDGSVFKVASANAQWLPRAPVISSLNNGGVVIAWLMDKEDWSESKVFAQSFKANGSVNGDAFLVNTRSLSSPMACVISTLNNGNFVISWSSYFEVSDTFGVSAKSYNENGSIIDEEFNVNSTVGLHMFPAISTLDNGEFMVIWQTLDALSSISVRRFVPAQASVTVSLP</sequence>
<evidence type="ECO:0000313" key="1">
    <source>
        <dbReference type="EMBL" id="SFC98846.1"/>
    </source>
</evidence>
<protein>
    <recommendedName>
        <fullName evidence="3">BNR repeat-containing family member</fullName>
    </recommendedName>
</protein>
<dbReference type="Proteomes" id="UP000198862">
    <property type="component" value="Unassembled WGS sequence"/>
</dbReference>
<organism evidence="1 2">
    <name type="scientific">Pseudoalteromonas denitrificans DSM 6059</name>
    <dbReference type="NCBI Taxonomy" id="1123010"/>
    <lineage>
        <taxon>Bacteria</taxon>
        <taxon>Pseudomonadati</taxon>
        <taxon>Pseudomonadota</taxon>
        <taxon>Gammaproteobacteria</taxon>
        <taxon>Alteromonadales</taxon>
        <taxon>Pseudoalteromonadaceae</taxon>
        <taxon>Pseudoalteromonas</taxon>
    </lineage>
</organism>
<keyword evidence="2" id="KW-1185">Reference proteome</keyword>
<dbReference type="RefSeq" id="WP_091986154.1">
    <property type="nucleotide sequence ID" value="NZ_FOLO01000026.1"/>
</dbReference>
<proteinExistence type="predicted"/>
<evidence type="ECO:0008006" key="3">
    <source>
        <dbReference type="Google" id="ProtNLM"/>
    </source>
</evidence>
<evidence type="ECO:0000313" key="2">
    <source>
        <dbReference type="Proteomes" id="UP000198862"/>
    </source>
</evidence>
<reference evidence="1 2" key="1">
    <citation type="submission" date="2016-10" db="EMBL/GenBank/DDBJ databases">
        <authorList>
            <person name="de Groot N.N."/>
        </authorList>
    </citation>
    <scope>NUCLEOTIDE SEQUENCE [LARGE SCALE GENOMIC DNA]</scope>
    <source>
        <strain evidence="1 2">DSM 6059</strain>
    </source>
</reference>
<dbReference type="EMBL" id="FOLO01000026">
    <property type="protein sequence ID" value="SFC98846.1"/>
    <property type="molecule type" value="Genomic_DNA"/>
</dbReference>
<dbReference type="AlphaFoldDB" id="A0A1I1NN38"/>
<dbReference type="STRING" id="1123010.SAMN02745724_03128"/>